<organism evidence="1 3">
    <name type="scientific">Xylella taiwanensis</name>
    <dbReference type="NCBI Taxonomy" id="1444770"/>
    <lineage>
        <taxon>Bacteria</taxon>
        <taxon>Pseudomonadati</taxon>
        <taxon>Pseudomonadota</taxon>
        <taxon>Gammaproteobacteria</taxon>
        <taxon>Lysobacterales</taxon>
        <taxon>Lysobacteraceae</taxon>
        <taxon>Xylella</taxon>
    </lineage>
</organism>
<accession>Z9JIH7</accession>
<evidence type="ECO:0000313" key="4">
    <source>
        <dbReference type="Proteomes" id="UP001430701"/>
    </source>
</evidence>
<dbReference type="RefSeq" id="WP_038271471.1">
    <property type="nucleotide sequence ID" value="NZ_CP053627.1"/>
</dbReference>
<dbReference type="EMBL" id="JDSQ01000013">
    <property type="protein sequence ID" value="EWS77823.1"/>
    <property type="molecule type" value="Genomic_DNA"/>
</dbReference>
<gene>
    <name evidence="1" type="ORF">AF72_08580</name>
    <name evidence="2" type="ORF">LPH55_02180</name>
</gene>
<dbReference type="Proteomes" id="UP000020406">
    <property type="component" value="Unassembled WGS sequence"/>
</dbReference>
<keyword evidence="4" id="KW-1185">Reference proteome</keyword>
<name>Z9JIH7_9GAMM</name>
<reference evidence="2" key="2">
    <citation type="submission" date="2021-11" db="EMBL/GenBank/DDBJ databases">
        <title>Genome sequence of Xylella taiwanensis PLS432.</title>
        <authorList>
            <person name="Weng L.-W."/>
            <person name="Su C.-C."/>
            <person name="Tsai C.-W."/>
            <person name="Kuo C.-H."/>
        </authorList>
    </citation>
    <scope>NUCLEOTIDE SEQUENCE</scope>
    <source>
        <strain evidence="2">PLS432</strain>
    </source>
</reference>
<comment type="caution">
    <text evidence="1">The sequence shown here is derived from an EMBL/GenBank/DDBJ whole genome shotgun (WGS) entry which is preliminary data.</text>
</comment>
<dbReference type="KEGG" id="xtw:AB672_08465"/>
<evidence type="ECO:0000313" key="1">
    <source>
        <dbReference type="EMBL" id="EWS77823.1"/>
    </source>
</evidence>
<sequence length="78" mass="9036">MLQQRFGTAHRSQQPPHLFPYVLPDTQIIVSNPHTQAMSTWAKACLPIARHQKHILPPGSVNIRTRHRYIIHLPTRLD</sequence>
<proteinExistence type="predicted"/>
<protein>
    <submittedName>
        <fullName evidence="1">Uncharacterized protein</fullName>
    </submittedName>
</protein>
<evidence type="ECO:0000313" key="2">
    <source>
        <dbReference type="EMBL" id="MCD8472307.1"/>
    </source>
</evidence>
<dbReference type="GeneID" id="68901323"/>
<evidence type="ECO:0000313" key="3">
    <source>
        <dbReference type="Proteomes" id="UP000020406"/>
    </source>
</evidence>
<dbReference type="AlphaFoldDB" id="Z9JIH7"/>
<dbReference type="Proteomes" id="UP001430701">
    <property type="component" value="Unassembled WGS sequence"/>
</dbReference>
<dbReference type="PATRIC" id="fig|1444770.3.peg.2035"/>
<reference evidence="1 3" key="1">
    <citation type="journal article" date="2014" name="Genome Announc.">
        <title>Draft Genome Sequence of Xylella fastidiosa Pear Leaf Scorch Strain in Taiwan.</title>
        <authorList>
            <person name="Su C.C."/>
            <person name="Deng W.L."/>
            <person name="Jan F.J."/>
            <person name="Chang C.J."/>
            <person name="Huang H."/>
            <person name="Chen J."/>
        </authorList>
    </citation>
    <scope>NUCLEOTIDE SEQUENCE [LARGE SCALE GENOMIC DNA]</scope>
    <source>
        <strain evidence="1 3">PLS229</strain>
    </source>
</reference>
<dbReference type="EMBL" id="JAJPPU010000001">
    <property type="protein sequence ID" value="MCD8472307.1"/>
    <property type="molecule type" value="Genomic_DNA"/>
</dbReference>